<feature type="transmembrane region" description="Helical" evidence="1">
    <location>
        <begin position="12"/>
        <end position="31"/>
    </location>
</feature>
<gene>
    <name evidence="2" type="ORF">M8C21_007947</name>
</gene>
<sequence length="197" mass="22476">PTHVPQTPPLPFWLFDLIIVIPTSFSSLPLLSSHTPNISQHLHHSKSSEITEWVQCTPSVSYNLHHNLFSLHGFLFPLSGTTVEIQRDKGFRPPHPTLAARVPASVRSIVLIDQVTNSDVRIPKMKLVERSGRKFGRTFAWKPRQQRKNPEPTKIGVVKRWIPSAKKQDLEAKQGTSYIDKLGFASFTVWNMRTWKP</sequence>
<evidence type="ECO:0000313" key="2">
    <source>
        <dbReference type="EMBL" id="KAI7744542.1"/>
    </source>
</evidence>
<evidence type="ECO:0000256" key="1">
    <source>
        <dbReference type="SAM" id="Phobius"/>
    </source>
</evidence>
<dbReference type="Proteomes" id="UP001206925">
    <property type="component" value="Unassembled WGS sequence"/>
</dbReference>
<feature type="non-terminal residue" evidence="2">
    <location>
        <position position="1"/>
    </location>
</feature>
<accession>A0AAD5CMK9</accession>
<evidence type="ECO:0000313" key="3">
    <source>
        <dbReference type="Proteomes" id="UP001206925"/>
    </source>
</evidence>
<keyword evidence="1" id="KW-0472">Membrane</keyword>
<dbReference type="AlphaFoldDB" id="A0AAD5CMK9"/>
<keyword evidence="1" id="KW-1133">Transmembrane helix</keyword>
<keyword evidence="1" id="KW-0812">Transmembrane</keyword>
<keyword evidence="3" id="KW-1185">Reference proteome</keyword>
<dbReference type="EMBL" id="JAMZMK010007506">
    <property type="protein sequence ID" value="KAI7744542.1"/>
    <property type="molecule type" value="Genomic_DNA"/>
</dbReference>
<proteinExistence type="predicted"/>
<comment type="caution">
    <text evidence="2">The sequence shown here is derived from an EMBL/GenBank/DDBJ whole genome shotgun (WGS) entry which is preliminary data.</text>
</comment>
<name>A0AAD5CMK9_AMBAR</name>
<feature type="non-terminal residue" evidence="2">
    <location>
        <position position="197"/>
    </location>
</feature>
<reference evidence="2" key="1">
    <citation type="submission" date="2022-06" db="EMBL/GenBank/DDBJ databases">
        <title>Uncovering the hologenomic basis of an extraordinary plant invasion.</title>
        <authorList>
            <person name="Bieker V.C."/>
            <person name="Martin M.D."/>
            <person name="Gilbert T."/>
            <person name="Hodgins K."/>
            <person name="Battlay P."/>
            <person name="Petersen B."/>
            <person name="Wilson J."/>
        </authorList>
    </citation>
    <scope>NUCLEOTIDE SEQUENCE</scope>
    <source>
        <strain evidence="2">AA19_3_7</strain>
        <tissue evidence="2">Leaf</tissue>
    </source>
</reference>
<protein>
    <submittedName>
        <fullName evidence="2">Uncharacterized protein</fullName>
    </submittedName>
</protein>
<organism evidence="2 3">
    <name type="scientific">Ambrosia artemisiifolia</name>
    <name type="common">Common ragweed</name>
    <dbReference type="NCBI Taxonomy" id="4212"/>
    <lineage>
        <taxon>Eukaryota</taxon>
        <taxon>Viridiplantae</taxon>
        <taxon>Streptophyta</taxon>
        <taxon>Embryophyta</taxon>
        <taxon>Tracheophyta</taxon>
        <taxon>Spermatophyta</taxon>
        <taxon>Magnoliopsida</taxon>
        <taxon>eudicotyledons</taxon>
        <taxon>Gunneridae</taxon>
        <taxon>Pentapetalae</taxon>
        <taxon>asterids</taxon>
        <taxon>campanulids</taxon>
        <taxon>Asterales</taxon>
        <taxon>Asteraceae</taxon>
        <taxon>Asteroideae</taxon>
        <taxon>Heliantheae alliance</taxon>
        <taxon>Heliantheae</taxon>
        <taxon>Ambrosia</taxon>
    </lineage>
</organism>